<keyword evidence="5 7" id="KW-1133">Transmembrane helix</keyword>
<sequence length="406" mass="44981">MLNFIIRRTLYSVLILLGVVLLTFALFNVAAGDPAAAVLGKNARPEEVDSLRRELGADLPLFYGRYCKTEALPSWKAGEALQPGVSISEPDGIKGPYLVVTPQFELPEYACRTVRSGQTGYTEFTLDGEPFRTPVTGLEEITFYRIQESPWNSQFLRAVKEIVSFTPEFPYLRILDFGKTITTREPISTILLRGVWPSLCLMLPIFLGELVIGLALALVAAAFKDTLIDRALVLVSVAGMSVSYLVVIIFAQWFLGYYYDLFPVWGFEGIAYLCLPVLVGILCGIGGNVRFYRTVFVNELRREYLRTAAAKGLSPFRVYGKHLLRNAAIQIITRASAALPFLFTGSLLLESFFGIPGLGFAGVDALYNSDLQLLKALVITSAILFVVMNLLADLAYAWADPRIRLE</sequence>
<evidence type="ECO:0000313" key="9">
    <source>
        <dbReference type="EMBL" id="MST95621.1"/>
    </source>
</evidence>
<protein>
    <submittedName>
        <fullName evidence="9">ABC transporter permease</fullName>
    </submittedName>
</protein>
<feature type="transmembrane region" description="Helical" evidence="7">
    <location>
        <begin position="270"/>
        <end position="292"/>
    </location>
</feature>
<dbReference type="InterPro" id="IPR045621">
    <property type="entry name" value="BPD_transp_1_N"/>
</dbReference>
<organism evidence="9 10">
    <name type="scientific">Victivallis lenta</name>
    <dbReference type="NCBI Taxonomy" id="2606640"/>
    <lineage>
        <taxon>Bacteria</taxon>
        <taxon>Pseudomonadati</taxon>
        <taxon>Lentisphaerota</taxon>
        <taxon>Lentisphaeria</taxon>
        <taxon>Victivallales</taxon>
        <taxon>Victivallaceae</taxon>
        <taxon>Victivallis</taxon>
    </lineage>
</organism>
<dbReference type="PANTHER" id="PTHR30465:SF0">
    <property type="entry name" value="OLIGOPEPTIDE TRANSPORT SYSTEM PERMEASE PROTEIN APPB"/>
    <property type="match status" value="1"/>
</dbReference>
<proteinExistence type="inferred from homology"/>
<keyword evidence="10" id="KW-1185">Reference proteome</keyword>
<reference evidence="9 10" key="1">
    <citation type="submission" date="2019-08" db="EMBL/GenBank/DDBJ databases">
        <title>In-depth cultivation of the pig gut microbiome towards novel bacterial diversity and tailored functional studies.</title>
        <authorList>
            <person name="Wylensek D."/>
            <person name="Hitch T.C.A."/>
            <person name="Clavel T."/>
        </authorList>
    </citation>
    <scope>NUCLEOTIDE SEQUENCE [LARGE SCALE GENOMIC DNA]</scope>
    <source>
        <strain evidence="9 10">BBE-744-WT-12</strain>
    </source>
</reference>
<feature type="transmembrane region" description="Helical" evidence="7">
    <location>
        <begin position="331"/>
        <end position="353"/>
    </location>
</feature>
<dbReference type="RefSeq" id="WP_154416696.1">
    <property type="nucleotide sequence ID" value="NZ_CALXOB010000042.1"/>
</dbReference>
<comment type="caution">
    <text evidence="9">The sequence shown here is derived from an EMBL/GenBank/DDBJ whole genome shotgun (WGS) entry which is preliminary data.</text>
</comment>
<evidence type="ECO:0000256" key="7">
    <source>
        <dbReference type="RuleBase" id="RU363032"/>
    </source>
</evidence>
<dbReference type="Pfam" id="PF19300">
    <property type="entry name" value="BPD_transp_1_N"/>
    <property type="match status" value="1"/>
</dbReference>
<evidence type="ECO:0000256" key="3">
    <source>
        <dbReference type="ARBA" id="ARBA00022475"/>
    </source>
</evidence>
<keyword evidence="2 7" id="KW-0813">Transport</keyword>
<feature type="domain" description="ABC transmembrane type-1" evidence="8">
    <location>
        <begin position="195"/>
        <end position="396"/>
    </location>
</feature>
<evidence type="ECO:0000256" key="5">
    <source>
        <dbReference type="ARBA" id="ARBA00022989"/>
    </source>
</evidence>
<name>A0A844FYV0_9BACT</name>
<evidence type="ECO:0000256" key="4">
    <source>
        <dbReference type="ARBA" id="ARBA00022692"/>
    </source>
</evidence>
<keyword evidence="4 7" id="KW-0812">Transmembrane</keyword>
<evidence type="ECO:0000313" key="10">
    <source>
        <dbReference type="Proteomes" id="UP000435649"/>
    </source>
</evidence>
<gene>
    <name evidence="9" type="ORF">FYJ85_00980</name>
</gene>
<dbReference type="PROSITE" id="PS50928">
    <property type="entry name" value="ABC_TM1"/>
    <property type="match status" value="1"/>
</dbReference>
<comment type="similarity">
    <text evidence="7">Belongs to the binding-protein-dependent transport system permease family.</text>
</comment>
<accession>A0A844FYV0</accession>
<comment type="subcellular location">
    <subcellularLocation>
        <location evidence="1 7">Cell membrane</location>
        <topology evidence="1 7">Multi-pass membrane protein</topology>
    </subcellularLocation>
</comment>
<dbReference type="GO" id="GO:0005886">
    <property type="term" value="C:plasma membrane"/>
    <property type="evidence" value="ECO:0007669"/>
    <property type="project" value="UniProtKB-SubCell"/>
</dbReference>
<dbReference type="InterPro" id="IPR000515">
    <property type="entry name" value="MetI-like"/>
</dbReference>
<dbReference type="SUPFAM" id="SSF161098">
    <property type="entry name" value="MetI-like"/>
    <property type="match status" value="1"/>
</dbReference>
<dbReference type="AlphaFoldDB" id="A0A844FYV0"/>
<evidence type="ECO:0000256" key="1">
    <source>
        <dbReference type="ARBA" id="ARBA00004651"/>
    </source>
</evidence>
<feature type="transmembrane region" description="Helical" evidence="7">
    <location>
        <begin position="195"/>
        <end position="219"/>
    </location>
</feature>
<dbReference type="CDD" id="cd06261">
    <property type="entry name" value="TM_PBP2"/>
    <property type="match status" value="1"/>
</dbReference>
<dbReference type="EMBL" id="VUNS01000001">
    <property type="protein sequence ID" value="MST95621.1"/>
    <property type="molecule type" value="Genomic_DNA"/>
</dbReference>
<dbReference type="Pfam" id="PF00528">
    <property type="entry name" value="BPD_transp_1"/>
    <property type="match status" value="1"/>
</dbReference>
<feature type="transmembrane region" description="Helical" evidence="7">
    <location>
        <begin position="231"/>
        <end position="258"/>
    </location>
</feature>
<dbReference type="PANTHER" id="PTHR30465">
    <property type="entry name" value="INNER MEMBRANE ABC TRANSPORTER"/>
    <property type="match status" value="1"/>
</dbReference>
<keyword evidence="6 7" id="KW-0472">Membrane</keyword>
<dbReference type="Proteomes" id="UP000435649">
    <property type="component" value="Unassembled WGS sequence"/>
</dbReference>
<dbReference type="GO" id="GO:0055085">
    <property type="term" value="P:transmembrane transport"/>
    <property type="evidence" value="ECO:0007669"/>
    <property type="project" value="InterPro"/>
</dbReference>
<evidence type="ECO:0000256" key="2">
    <source>
        <dbReference type="ARBA" id="ARBA00022448"/>
    </source>
</evidence>
<evidence type="ECO:0000256" key="6">
    <source>
        <dbReference type="ARBA" id="ARBA00023136"/>
    </source>
</evidence>
<keyword evidence="3" id="KW-1003">Cell membrane</keyword>
<dbReference type="InterPro" id="IPR035906">
    <property type="entry name" value="MetI-like_sf"/>
</dbReference>
<evidence type="ECO:0000259" key="8">
    <source>
        <dbReference type="PROSITE" id="PS50928"/>
    </source>
</evidence>
<feature type="transmembrane region" description="Helical" evidence="7">
    <location>
        <begin position="373"/>
        <end position="399"/>
    </location>
</feature>
<dbReference type="Gene3D" id="1.10.3720.10">
    <property type="entry name" value="MetI-like"/>
    <property type="match status" value="1"/>
</dbReference>